<dbReference type="OrthoDB" id="3405462at2"/>
<sequence length="134" mass="14525">MTTKRPKMPGGLGERGAGFWRRTVRDYELTDSEVQLLAEACRTLDQLDALALAVETDGATVRGSMGQTVVHPALGEARGQRQVLHKLLAALALPDLTDEKAETLPTPRQVSARKAAEARWAGHDTEAGRKRGRA</sequence>
<feature type="region of interest" description="Disordered" evidence="1">
    <location>
        <begin position="97"/>
        <end position="134"/>
    </location>
</feature>
<organism evidence="2 3">
    <name type="scientific">Micrococcus terreus</name>
    <dbReference type="NCBI Taxonomy" id="574650"/>
    <lineage>
        <taxon>Bacteria</taxon>
        <taxon>Bacillati</taxon>
        <taxon>Actinomycetota</taxon>
        <taxon>Actinomycetes</taxon>
        <taxon>Micrococcales</taxon>
        <taxon>Micrococcaceae</taxon>
        <taxon>Micrococcus</taxon>
    </lineage>
</organism>
<feature type="compositionally biased region" description="Basic and acidic residues" evidence="1">
    <location>
        <begin position="114"/>
        <end position="134"/>
    </location>
</feature>
<evidence type="ECO:0000256" key="1">
    <source>
        <dbReference type="SAM" id="MobiDB-lite"/>
    </source>
</evidence>
<dbReference type="Proteomes" id="UP000198881">
    <property type="component" value="Unassembled WGS sequence"/>
</dbReference>
<protein>
    <recommendedName>
        <fullName evidence="4">Phage terminase, small subunit, putative, P27 family</fullName>
    </recommendedName>
</protein>
<dbReference type="Pfam" id="PF05119">
    <property type="entry name" value="Terminase_4"/>
    <property type="match status" value="1"/>
</dbReference>
<dbReference type="AlphaFoldDB" id="A0A1I7MH97"/>
<proteinExistence type="predicted"/>
<reference evidence="2 3" key="1">
    <citation type="submission" date="2016-10" db="EMBL/GenBank/DDBJ databases">
        <authorList>
            <person name="de Groot N.N."/>
        </authorList>
    </citation>
    <scope>NUCLEOTIDE SEQUENCE [LARGE SCALE GENOMIC DNA]</scope>
    <source>
        <strain evidence="2 3">CGMCC 1.7054</strain>
    </source>
</reference>
<evidence type="ECO:0000313" key="3">
    <source>
        <dbReference type="Proteomes" id="UP000198881"/>
    </source>
</evidence>
<keyword evidence="3" id="KW-1185">Reference proteome</keyword>
<dbReference type="STRING" id="574650.SAMN04487966_102286"/>
<name>A0A1I7MH97_9MICC</name>
<evidence type="ECO:0008006" key="4">
    <source>
        <dbReference type="Google" id="ProtNLM"/>
    </source>
</evidence>
<accession>A0A1I7MH97</accession>
<dbReference type="InterPro" id="IPR006448">
    <property type="entry name" value="Phage_term_ssu_P27"/>
</dbReference>
<dbReference type="RefSeq" id="WP_091694800.1">
    <property type="nucleotide sequence ID" value="NZ_FPCG01000002.1"/>
</dbReference>
<gene>
    <name evidence="2" type="ORF">SAMN04487966_102286</name>
</gene>
<dbReference type="EMBL" id="FPCG01000002">
    <property type="protein sequence ID" value="SFV21303.1"/>
    <property type="molecule type" value="Genomic_DNA"/>
</dbReference>
<evidence type="ECO:0000313" key="2">
    <source>
        <dbReference type="EMBL" id="SFV21303.1"/>
    </source>
</evidence>